<evidence type="ECO:0000256" key="1">
    <source>
        <dbReference type="SAM" id="MobiDB-lite"/>
    </source>
</evidence>
<evidence type="ECO:0000313" key="2">
    <source>
        <dbReference type="EMBL" id="KAG0457084.1"/>
    </source>
</evidence>
<reference evidence="4 5" key="1">
    <citation type="journal article" date="2020" name="Nat. Food">
        <title>A phased Vanilla planifolia genome enables genetic improvement of flavour and production.</title>
        <authorList>
            <person name="Hasing T."/>
            <person name="Tang H."/>
            <person name="Brym M."/>
            <person name="Khazi F."/>
            <person name="Huang T."/>
            <person name="Chambers A.H."/>
        </authorList>
    </citation>
    <scope>NUCLEOTIDE SEQUENCE [LARGE SCALE GENOMIC DNA]</scope>
    <source>
        <tissue evidence="3">Leaf</tissue>
    </source>
</reference>
<accession>A0A835UEM8</accession>
<proteinExistence type="predicted"/>
<keyword evidence="4" id="KW-1185">Reference proteome</keyword>
<feature type="region of interest" description="Disordered" evidence="1">
    <location>
        <begin position="1"/>
        <end position="73"/>
    </location>
</feature>
<protein>
    <submittedName>
        <fullName evidence="3">Uncharacterized protein</fullName>
    </submittedName>
</protein>
<dbReference type="Proteomes" id="UP000636800">
    <property type="component" value="Chromosome 12"/>
</dbReference>
<evidence type="ECO:0000313" key="4">
    <source>
        <dbReference type="Proteomes" id="UP000636800"/>
    </source>
</evidence>
<dbReference type="EMBL" id="JADCNL010000012">
    <property type="protein sequence ID" value="KAG0457084.1"/>
    <property type="molecule type" value="Genomic_DNA"/>
</dbReference>
<dbReference type="AlphaFoldDB" id="A0A835UEM8"/>
<dbReference type="Proteomes" id="UP000639772">
    <property type="component" value="Chromosome 12"/>
</dbReference>
<dbReference type="EMBL" id="JADCNM010000012">
    <property type="protein sequence ID" value="KAG0458797.1"/>
    <property type="molecule type" value="Genomic_DNA"/>
</dbReference>
<organism evidence="3 5">
    <name type="scientific">Vanilla planifolia</name>
    <name type="common">Vanilla</name>
    <dbReference type="NCBI Taxonomy" id="51239"/>
    <lineage>
        <taxon>Eukaryota</taxon>
        <taxon>Viridiplantae</taxon>
        <taxon>Streptophyta</taxon>
        <taxon>Embryophyta</taxon>
        <taxon>Tracheophyta</taxon>
        <taxon>Spermatophyta</taxon>
        <taxon>Magnoliopsida</taxon>
        <taxon>Liliopsida</taxon>
        <taxon>Asparagales</taxon>
        <taxon>Orchidaceae</taxon>
        <taxon>Vanilloideae</taxon>
        <taxon>Vanilleae</taxon>
        <taxon>Vanilla</taxon>
    </lineage>
</organism>
<comment type="caution">
    <text evidence="3">The sequence shown here is derived from an EMBL/GenBank/DDBJ whole genome shotgun (WGS) entry which is preliminary data.</text>
</comment>
<evidence type="ECO:0000313" key="5">
    <source>
        <dbReference type="Proteomes" id="UP000639772"/>
    </source>
</evidence>
<evidence type="ECO:0000313" key="3">
    <source>
        <dbReference type="EMBL" id="KAG0458797.1"/>
    </source>
</evidence>
<gene>
    <name evidence="3" type="ORF">HPP92_021925</name>
    <name evidence="2" type="ORF">HPP92_022241</name>
</gene>
<feature type="compositionally biased region" description="Basic residues" evidence="1">
    <location>
        <begin position="14"/>
        <end position="27"/>
    </location>
</feature>
<sequence length="73" mass="8334">MDSGTSLESIEFKRTRRPKQREKHFSHPRLPPAAYGRLLWRRPLQAAARTRPGFDRRARPAPESPGSSTPPTL</sequence>
<name>A0A835UEM8_VANPL</name>